<dbReference type="GO" id="GO:0016020">
    <property type="term" value="C:membrane"/>
    <property type="evidence" value="ECO:0007669"/>
    <property type="project" value="UniProtKB-SubCell"/>
</dbReference>
<feature type="transmembrane region" description="Helical" evidence="7">
    <location>
        <begin position="106"/>
        <end position="125"/>
    </location>
</feature>
<dbReference type="EMBL" id="JAAQHG020000008">
    <property type="protein sequence ID" value="KAL1587924.1"/>
    <property type="molecule type" value="Genomic_DNA"/>
</dbReference>
<comment type="subcellular location">
    <subcellularLocation>
        <location evidence="1">Membrane</location>
        <topology evidence="1">Multi-pass membrane protein</topology>
    </subcellularLocation>
</comment>
<evidence type="ECO:0000313" key="9">
    <source>
        <dbReference type="EMBL" id="KAL1587924.1"/>
    </source>
</evidence>
<dbReference type="InterPro" id="IPR052337">
    <property type="entry name" value="SAT4-like"/>
</dbReference>
<feature type="transmembrane region" description="Helical" evidence="7">
    <location>
        <begin position="215"/>
        <end position="233"/>
    </location>
</feature>
<keyword evidence="4 7" id="KW-0472">Membrane</keyword>
<evidence type="ECO:0000256" key="5">
    <source>
        <dbReference type="ARBA" id="ARBA00038359"/>
    </source>
</evidence>
<proteinExistence type="inferred from homology"/>
<feature type="region of interest" description="Disordered" evidence="6">
    <location>
        <begin position="284"/>
        <end position="321"/>
    </location>
</feature>
<dbReference type="Pfam" id="PF20684">
    <property type="entry name" value="Fung_rhodopsin"/>
    <property type="match status" value="1"/>
</dbReference>
<comment type="caution">
    <text evidence="9">The sequence shown here is derived from an EMBL/GenBank/DDBJ whole genome shotgun (WGS) entry which is preliminary data.</text>
</comment>
<dbReference type="PANTHER" id="PTHR33048:SF64">
    <property type="entry name" value="INTEGRAL MEMBRANE PROTEIN"/>
    <property type="match status" value="1"/>
</dbReference>
<dbReference type="AlphaFoldDB" id="A0AB34KSD7"/>
<organism evidence="9 10">
    <name type="scientific">Cladosporium halotolerans</name>
    <dbReference type="NCBI Taxonomy" id="1052096"/>
    <lineage>
        <taxon>Eukaryota</taxon>
        <taxon>Fungi</taxon>
        <taxon>Dikarya</taxon>
        <taxon>Ascomycota</taxon>
        <taxon>Pezizomycotina</taxon>
        <taxon>Dothideomycetes</taxon>
        <taxon>Dothideomycetidae</taxon>
        <taxon>Cladosporiales</taxon>
        <taxon>Cladosporiaceae</taxon>
        <taxon>Cladosporium</taxon>
    </lineage>
</organism>
<comment type="similarity">
    <text evidence="5">Belongs to the SAT4 family.</text>
</comment>
<feature type="transmembrane region" description="Helical" evidence="7">
    <location>
        <begin position="25"/>
        <end position="46"/>
    </location>
</feature>
<feature type="transmembrane region" description="Helical" evidence="7">
    <location>
        <begin position="179"/>
        <end position="203"/>
    </location>
</feature>
<evidence type="ECO:0000256" key="2">
    <source>
        <dbReference type="ARBA" id="ARBA00022692"/>
    </source>
</evidence>
<feature type="compositionally biased region" description="Polar residues" evidence="6">
    <location>
        <begin position="284"/>
        <end position="299"/>
    </location>
</feature>
<dbReference type="PANTHER" id="PTHR33048">
    <property type="entry name" value="PTH11-LIKE INTEGRAL MEMBRANE PROTEIN (AFU_ORTHOLOGUE AFUA_5G11245)"/>
    <property type="match status" value="1"/>
</dbReference>
<keyword evidence="2 7" id="KW-0812">Transmembrane</keyword>
<feature type="transmembrane region" description="Helical" evidence="7">
    <location>
        <begin position="137"/>
        <end position="159"/>
    </location>
</feature>
<reference evidence="9 10" key="1">
    <citation type="journal article" date="2020" name="Microbiol. Resour. Announc.">
        <title>Draft Genome Sequence of a Cladosporium Species Isolated from the Mesophotic Ascidian Didemnum maculosum.</title>
        <authorList>
            <person name="Gioti A."/>
            <person name="Siaperas R."/>
            <person name="Nikolaivits E."/>
            <person name="Le Goff G."/>
            <person name="Ouazzani J."/>
            <person name="Kotoulas G."/>
            <person name="Topakas E."/>
        </authorList>
    </citation>
    <scope>NUCLEOTIDE SEQUENCE [LARGE SCALE GENOMIC DNA]</scope>
    <source>
        <strain evidence="9 10">TM138-S3</strain>
    </source>
</reference>
<feature type="domain" description="Rhodopsin" evidence="8">
    <location>
        <begin position="42"/>
        <end position="275"/>
    </location>
</feature>
<keyword evidence="10" id="KW-1185">Reference proteome</keyword>
<sequence>MSPPFTLGWVHNLDEAPPKSDASGVIALAISLSVIAVLCTTFRLIVRWKAVGRLGLDDIAITASALLGVGYSATAIYQTKWGLGLHSDTFPLENAVPFSRVQYVGGPLYCLAVLGFKVSLIGGYLRVAGFNRTYAIILYVALGLVTTSQLIFTFLLSFACTPIAKQWDPSIPGSCIKTLPTYFALGGTSLFWDVCLIVLPFPILRRLQLGKRNKAAITILYGLGFFVTIVQAIRMKTVAALATYTESKPIIEWSIVEINMGVIVACVPAFSPLLKSFSKKVSYNSRSRSNTYGPKTGAQSKGAHTGQQRSSAAMGSRTPASRSRILASFRDDDEVELCETKGGWAAAGSHGWTAGSQPTATRVYTHGVSGDSDSGDRSRASSPTDGGQQITVTQEYSVQHADVGKI</sequence>
<name>A0AB34KSD7_9PEZI</name>
<dbReference type="InterPro" id="IPR049326">
    <property type="entry name" value="Rhodopsin_dom_fungi"/>
</dbReference>
<evidence type="ECO:0000256" key="1">
    <source>
        <dbReference type="ARBA" id="ARBA00004141"/>
    </source>
</evidence>
<evidence type="ECO:0000256" key="6">
    <source>
        <dbReference type="SAM" id="MobiDB-lite"/>
    </source>
</evidence>
<dbReference type="RefSeq" id="XP_069231029.1">
    <property type="nucleotide sequence ID" value="XM_069371948.1"/>
</dbReference>
<feature type="region of interest" description="Disordered" evidence="6">
    <location>
        <begin position="347"/>
        <end position="406"/>
    </location>
</feature>
<evidence type="ECO:0000259" key="8">
    <source>
        <dbReference type="Pfam" id="PF20684"/>
    </source>
</evidence>
<keyword evidence="3 7" id="KW-1133">Transmembrane helix</keyword>
<dbReference type="GeneID" id="96004786"/>
<gene>
    <name evidence="9" type="ORF">WHR41_03342</name>
</gene>
<protein>
    <recommendedName>
        <fullName evidence="8">Rhodopsin domain-containing protein</fullName>
    </recommendedName>
</protein>
<evidence type="ECO:0000256" key="7">
    <source>
        <dbReference type="SAM" id="Phobius"/>
    </source>
</evidence>
<dbReference type="Proteomes" id="UP000803884">
    <property type="component" value="Unassembled WGS sequence"/>
</dbReference>
<evidence type="ECO:0000256" key="3">
    <source>
        <dbReference type="ARBA" id="ARBA00022989"/>
    </source>
</evidence>
<feature type="transmembrane region" description="Helical" evidence="7">
    <location>
        <begin position="58"/>
        <end position="77"/>
    </location>
</feature>
<evidence type="ECO:0000313" key="10">
    <source>
        <dbReference type="Proteomes" id="UP000803884"/>
    </source>
</evidence>
<feature type="compositionally biased region" description="Polar residues" evidence="6">
    <location>
        <begin position="305"/>
        <end position="321"/>
    </location>
</feature>
<accession>A0AB34KSD7</accession>
<feature type="transmembrane region" description="Helical" evidence="7">
    <location>
        <begin position="253"/>
        <end position="274"/>
    </location>
</feature>
<evidence type="ECO:0000256" key="4">
    <source>
        <dbReference type="ARBA" id="ARBA00023136"/>
    </source>
</evidence>
<feature type="compositionally biased region" description="Polar residues" evidence="6">
    <location>
        <begin position="383"/>
        <end position="397"/>
    </location>
</feature>